<evidence type="ECO:0000256" key="1">
    <source>
        <dbReference type="SAM" id="MobiDB-lite"/>
    </source>
</evidence>
<keyword evidence="2" id="KW-0812">Transmembrane</keyword>
<dbReference type="RefSeq" id="WP_320426396.1">
    <property type="nucleotide sequence ID" value="NZ_JAXCLA010000010.1"/>
</dbReference>
<name>A0ABU5DRR1_9BURK</name>
<reference evidence="3 4" key="1">
    <citation type="submission" date="2023-11" db="EMBL/GenBank/DDBJ databases">
        <title>Paucibacter sp. nov., isolated from fresh soil in Korea.</title>
        <authorList>
            <person name="Le N.T.T."/>
        </authorList>
    </citation>
    <scope>NUCLEOTIDE SEQUENCE [LARGE SCALE GENOMIC DNA]</scope>
    <source>
        <strain evidence="3 4">R3-3</strain>
    </source>
</reference>
<feature type="region of interest" description="Disordered" evidence="1">
    <location>
        <begin position="66"/>
        <end position="153"/>
    </location>
</feature>
<evidence type="ECO:0000313" key="3">
    <source>
        <dbReference type="EMBL" id="MDY0748428.1"/>
    </source>
</evidence>
<keyword evidence="4" id="KW-1185">Reference proteome</keyword>
<keyword evidence="2" id="KW-0472">Membrane</keyword>
<proteinExistence type="predicted"/>
<protein>
    <recommendedName>
        <fullName evidence="5">Zinc ribbon domain-containing protein</fullName>
    </recommendedName>
</protein>
<feature type="compositionally biased region" description="Low complexity" evidence="1">
    <location>
        <begin position="142"/>
        <end position="152"/>
    </location>
</feature>
<accession>A0ABU5DRR1</accession>
<evidence type="ECO:0000256" key="2">
    <source>
        <dbReference type="SAM" id="Phobius"/>
    </source>
</evidence>
<evidence type="ECO:0008006" key="5">
    <source>
        <dbReference type="Google" id="ProtNLM"/>
    </source>
</evidence>
<sequence length="196" mass="20956">MAKTLRSQNKCNDCRYTWYPRGKNLSRVCPSCGSENVAIVVNWTPIITAAAIVLYLVFGNKGSNAPATDGQPAAPIEVSAPTASKPQDGIAPEPLPAPVKQRTEKKDEGIELSAPASSTEQDAIPAWVVEPARAPSTPIEPAAAASQPAAKAGEFERVYSDEEIAALEDQKQYHGSDPIVRSRLGLPSRETHKLAR</sequence>
<comment type="caution">
    <text evidence="3">The sequence shown here is derived from an EMBL/GenBank/DDBJ whole genome shotgun (WGS) entry which is preliminary data.</text>
</comment>
<dbReference type="Proteomes" id="UP001285263">
    <property type="component" value="Unassembled WGS sequence"/>
</dbReference>
<feature type="transmembrane region" description="Helical" evidence="2">
    <location>
        <begin position="37"/>
        <end position="58"/>
    </location>
</feature>
<evidence type="ECO:0000313" key="4">
    <source>
        <dbReference type="Proteomes" id="UP001285263"/>
    </source>
</evidence>
<dbReference type="EMBL" id="JAXCLA010000010">
    <property type="protein sequence ID" value="MDY0748428.1"/>
    <property type="molecule type" value="Genomic_DNA"/>
</dbReference>
<keyword evidence="2" id="KW-1133">Transmembrane helix</keyword>
<feature type="region of interest" description="Disordered" evidence="1">
    <location>
        <begin position="169"/>
        <end position="196"/>
    </location>
</feature>
<organism evidence="3 4">
    <name type="scientific">Roseateles agri</name>
    <dbReference type="NCBI Taxonomy" id="3098619"/>
    <lineage>
        <taxon>Bacteria</taxon>
        <taxon>Pseudomonadati</taxon>
        <taxon>Pseudomonadota</taxon>
        <taxon>Betaproteobacteria</taxon>
        <taxon>Burkholderiales</taxon>
        <taxon>Sphaerotilaceae</taxon>
        <taxon>Roseateles</taxon>
    </lineage>
</organism>
<gene>
    <name evidence="3" type="ORF">SNE35_28270</name>
</gene>